<keyword evidence="3" id="KW-1185">Reference proteome</keyword>
<dbReference type="Gramene" id="TuG1812G0700003338.01.T03">
    <property type="protein sequence ID" value="TuG1812G0700003338.01.T03.cds460423"/>
    <property type="gene ID" value="TuG1812G0700003338.01"/>
</dbReference>
<reference evidence="2" key="3">
    <citation type="submission" date="2022-06" db="UniProtKB">
        <authorList>
            <consortium name="EnsemblPlants"/>
        </authorList>
    </citation>
    <scope>IDENTIFICATION</scope>
</reference>
<sequence>MDAQSSSSRFERRHVTSTGQIRRLPTGSARPPPPLPDPGPPNLR</sequence>
<feature type="compositionally biased region" description="Pro residues" evidence="1">
    <location>
        <begin position="30"/>
        <end position="44"/>
    </location>
</feature>
<name>A0A8R7V6W4_TRIUA</name>
<proteinExistence type="predicted"/>
<protein>
    <submittedName>
        <fullName evidence="2">Uncharacterized protein</fullName>
    </submittedName>
</protein>
<accession>A0A8R7V6W4</accession>
<dbReference type="Proteomes" id="UP000015106">
    <property type="component" value="Chromosome 7"/>
</dbReference>
<evidence type="ECO:0000313" key="3">
    <source>
        <dbReference type="Proteomes" id="UP000015106"/>
    </source>
</evidence>
<evidence type="ECO:0000256" key="1">
    <source>
        <dbReference type="SAM" id="MobiDB-lite"/>
    </source>
</evidence>
<dbReference type="AlphaFoldDB" id="A0A8R7V6W4"/>
<organism evidence="2 3">
    <name type="scientific">Triticum urartu</name>
    <name type="common">Red wild einkorn</name>
    <name type="synonym">Crithodium urartu</name>
    <dbReference type="NCBI Taxonomy" id="4572"/>
    <lineage>
        <taxon>Eukaryota</taxon>
        <taxon>Viridiplantae</taxon>
        <taxon>Streptophyta</taxon>
        <taxon>Embryophyta</taxon>
        <taxon>Tracheophyta</taxon>
        <taxon>Spermatophyta</taxon>
        <taxon>Magnoliopsida</taxon>
        <taxon>Liliopsida</taxon>
        <taxon>Poales</taxon>
        <taxon>Poaceae</taxon>
        <taxon>BOP clade</taxon>
        <taxon>Pooideae</taxon>
        <taxon>Triticodae</taxon>
        <taxon>Triticeae</taxon>
        <taxon>Triticinae</taxon>
        <taxon>Triticum</taxon>
    </lineage>
</organism>
<reference evidence="2" key="2">
    <citation type="submission" date="2018-03" db="EMBL/GenBank/DDBJ databases">
        <title>The Triticum urartu genome reveals the dynamic nature of wheat genome evolution.</title>
        <authorList>
            <person name="Ling H."/>
            <person name="Ma B."/>
            <person name="Shi X."/>
            <person name="Liu H."/>
            <person name="Dong L."/>
            <person name="Sun H."/>
            <person name="Cao Y."/>
            <person name="Gao Q."/>
            <person name="Zheng S."/>
            <person name="Li Y."/>
            <person name="Yu Y."/>
            <person name="Du H."/>
            <person name="Qi M."/>
            <person name="Li Y."/>
            <person name="Yu H."/>
            <person name="Cui Y."/>
            <person name="Wang N."/>
            <person name="Chen C."/>
            <person name="Wu H."/>
            <person name="Zhao Y."/>
            <person name="Zhang J."/>
            <person name="Li Y."/>
            <person name="Zhou W."/>
            <person name="Zhang B."/>
            <person name="Hu W."/>
            <person name="Eijk M."/>
            <person name="Tang J."/>
            <person name="Witsenboer H."/>
            <person name="Zhao S."/>
            <person name="Li Z."/>
            <person name="Zhang A."/>
            <person name="Wang D."/>
            <person name="Liang C."/>
        </authorList>
    </citation>
    <scope>NUCLEOTIDE SEQUENCE [LARGE SCALE GENOMIC DNA]</scope>
    <source>
        <strain evidence="2">cv. G1812</strain>
    </source>
</reference>
<reference evidence="3" key="1">
    <citation type="journal article" date="2013" name="Nature">
        <title>Draft genome of the wheat A-genome progenitor Triticum urartu.</title>
        <authorList>
            <person name="Ling H.Q."/>
            <person name="Zhao S."/>
            <person name="Liu D."/>
            <person name="Wang J."/>
            <person name="Sun H."/>
            <person name="Zhang C."/>
            <person name="Fan H."/>
            <person name="Li D."/>
            <person name="Dong L."/>
            <person name="Tao Y."/>
            <person name="Gao C."/>
            <person name="Wu H."/>
            <person name="Li Y."/>
            <person name="Cui Y."/>
            <person name="Guo X."/>
            <person name="Zheng S."/>
            <person name="Wang B."/>
            <person name="Yu K."/>
            <person name="Liang Q."/>
            <person name="Yang W."/>
            <person name="Lou X."/>
            <person name="Chen J."/>
            <person name="Feng M."/>
            <person name="Jian J."/>
            <person name="Zhang X."/>
            <person name="Luo G."/>
            <person name="Jiang Y."/>
            <person name="Liu J."/>
            <person name="Wang Z."/>
            <person name="Sha Y."/>
            <person name="Zhang B."/>
            <person name="Wu H."/>
            <person name="Tang D."/>
            <person name="Shen Q."/>
            <person name="Xue P."/>
            <person name="Zou S."/>
            <person name="Wang X."/>
            <person name="Liu X."/>
            <person name="Wang F."/>
            <person name="Yang Y."/>
            <person name="An X."/>
            <person name="Dong Z."/>
            <person name="Zhang K."/>
            <person name="Zhang X."/>
            <person name="Luo M.C."/>
            <person name="Dvorak J."/>
            <person name="Tong Y."/>
            <person name="Wang J."/>
            <person name="Yang H."/>
            <person name="Li Z."/>
            <person name="Wang D."/>
            <person name="Zhang A."/>
            <person name="Wang J."/>
        </authorList>
    </citation>
    <scope>NUCLEOTIDE SEQUENCE</scope>
    <source>
        <strain evidence="3">cv. G1812</strain>
    </source>
</reference>
<dbReference type="EnsemblPlants" id="TuG1812G0700003338.01.T03">
    <property type="protein sequence ID" value="TuG1812G0700003338.01.T03.cds460423"/>
    <property type="gene ID" value="TuG1812G0700003338.01"/>
</dbReference>
<feature type="region of interest" description="Disordered" evidence="1">
    <location>
        <begin position="1"/>
        <end position="44"/>
    </location>
</feature>
<evidence type="ECO:0000313" key="2">
    <source>
        <dbReference type="EnsemblPlants" id="TuG1812G0700003338.01.T03.cds460423"/>
    </source>
</evidence>